<comment type="caution">
    <text evidence="4">The sequence shown here is derived from an EMBL/GenBank/DDBJ whole genome shotgun (WGS) entry which is preliminary data.</text>
</comment>
<organism evidence="4 5">
    <name type="scientific">Natronoarchaeum mannanilyticum</name>
    <dbReference type="NCBI Taxonomy" id="926360"/>
    <lineage>
        <taxon>Archaea</taxon>
        <taxon>Methanobacteriati</taxon>
        <taxon>Methanobacteriota</taxon>
        <taxon>Stenosarchaea group</taxon>
        <taxon>Halobacteria</taxon>
        <taxon>Halobacteriales</taxon>
        <taxon>Natronoarchaeaceae</taxon>
    </lineage>
</organism>
<dbReference type="InterPro" id="IPR006016">
    <property type="entry name" value="UspA"/>
</dbReference>
<evidence type="ECO:0000256" key="2">
    <source>
        <dbReference type="SAM" id="MobiDB-lite"/>
    </source>
</evidence>
<proteinExistence type="inferred from homology"/>
<evidence type="ECO:0000256" key="1">
    <source>
        <dbReference type="ARBA" id="ARBA00008791"/>
    </source>
</evidence>
<dbReference type="Proteomes" id="UP001500420">
    <property type="component" value="Unassembled WGS sequence"/>
</dbReference>
<dbReference type="RefSeq" id="WP_343774555.1">
    <property type="nucleotide sequence ID" value="NZ_BAAADV010000007.1"/>
</dbReference>
<dbReference type="Gene3D" id="3.40.50.12370">
    <property type="match status" value="1"/>
</dbReference>
<protein>
    <recommendedName>
        <fullName evidence="3">UspA domain-containing protein</fullName>
    </recommendedName>
</protein>
<feature type="region of interest" description="Disordered" evidence="2">
    <location>
        <begin position="1"/>
        <end position="22"/>
    </location>
</feature>
<evidence type="ECO:0000259" key="3">
    <source>
        <dbReference type="Pfam" id="PF00582"/>
    </source>
</evidence>
<evidence type="ECO:0000313" key="5">
    <source>
        <dbReference type="Proteomes" id="UP001500420"/>
    </source>
</evidence>
<name>A0AAV3TC09_9EURY</name>
<keyword evidence="5" id="KW-1185">Reference proteome</keyword>
<sequence length="285" mass="30918">MESADRGLDIEHPDDAVGGEDGTQSILYPVFEDHDAYTFEIARDVAEGADAGLIVLDLVEDEESLTDEAHTVGKQLLRSKLDEHHDVSVSSLIETTSDPPETVAKIAQAYDVHLIVFDRHTPDALVDSLRGDVAERISDRVHCDAVSVDHAGDDRLSSILVPIADGPHSPLAVSVAGALGKGADAAVELFHVSTGGDTDRVDELFERALARLPDDVDADTWHLERADVADAIVEQSEYYDVTAIGEPQKNRLKRFVLGSVTDDISDRADNTVLVCRRSDGQKFDI</sequence>
<dbReference type="PANTHER" id="PTHR46268:SF27">
    <property type="entry name" value="UNIVERSAL STRESS PROTEIN RV2623"/>
    <property type="match status" value="1"/>
</dbReference>
<feature type="domain" description="UspA" evidence="3">
    <location>
        <begin position="24"/>
        <end position="146"/>
    </location>
</feature>
<gene>
    <name evidence="4" type="ORF">GCM10009020_26780</name>
</gene>
<evidence type="ECO:0000313" key="4">
    <source>
        <dbReference type="EMBL" id="GAA0677445.1"/>
    </source>
</evidence>
<dbReference type="EMBL" id="BAAADV010000007">
    <property type="protein sequence ID" value="GAA0677445.1"/>
    <property type="molecule type" value="Genomic_DNA"/>
</dbReference>
<feature type="compositionally biased region" description="Basic and acidic residues" evidence="2">
    <location>
        <begin position="1"/>
        <end position="15"/>
    </location>
</feature>
<dbReference type="AlphaFoldDB" id="A0AAV3TC09"/>
<dbReference type="SUPFAM" id="SSF52402">
    <property type="entry name" value="Adenine nucleotide alpha hydrolases-like"/>
    <property type="match status" value="2"/>
</dbReference>
<dbReference type="PANTHER" id="PTHR46268">
    <property type="entry name" value="STRESS RESPONSE PROTEIN NHAX"/>
    <property type="match status" value="1"/>
</dbReference>
<accession>A0AAV3TC09</accession>
<feature type="domain" description="UspA" evidence="3">
    <location>
        <begin position="158"/>
        <end position="276"/>
    </location>
</feature>
<comment type="similarity">
    <text evidence="1">Belongs to the universal stress protein A family.</text>
</comment>
<dbReference type="CDD" id="cd00293">
    <property type="entry name" value="USP-like"/>
    <property type="match status" value="1"/>
</dbReference>
<reference evidence="4 5" key="1">
    <citation type="journal article" date="2019" name="Int. J. Syst. Evol. Microbiol.">
        <title>The Global Catalogue of Microorganisms (GCM) 10K type strain sequencing project: providing services to taxonomists for standard genome sequencing and annotation.</title>
        <authorList>
            <consortium name="The Broad Institute Genomics Platform"/>
            <consortium name="The Broad Institute Genome Sequencing Center for Infectious Disease"/>
            <person name="Wu L."/>
            <person name="Ma J."/>
        </authorList>
    </citation>
    <scope>NUCLEOTIDE SEQUENCE [LARGE SCALE GENOMIC DNA]</scope>
    <source>
        <strain evidence="4 5">JCM 16328</strain>
    </source>
</reference>
<dbReference type="Pfam" id="PF00582">
    <property type="entry name" value="Usp"/>
    <property type="match status" value="2"/>
</dbReference>